<dbReference type="Proteomes" id="UP000169225">
    <property type="component" value="Segment"/>
</dbReference>
<dbReference type="RefSeq" id="YP_007518091.1">
    <property type="nucleotide sequence ID" value="NC_020485.1"/>
</dbReference>
<organism evidence="1 2">
    <name type="scientific">Simian adenovirus 20</name>
    <dbReference type="NCBI Taxonomy" id="585059"/>
    <lineage>
        <taxon>Viruses</taxon>
        <taxon>Varidnaviria</taxon>
        <taxon>Bamfordvirae</taxon>
        <taxon>Preplasmiviricota</taxon>
        <taxon>Polisuviricotina</taxon>
        <taxon>Pharingeaviricetes</taxon>
        <taxon>Rowavirales</taxon>
        <taxon>Adenoviridae</taxon>
        <taxon>Mastadenovirus</taxon>
        <taxon>Mastadenovirus simiavigesimum</taxon>
        <taxon>Simian mastadenovirus G</taxon>
    </lineage>
</organism>
<name>F6KSW1_9ADEN</name>
<sequence>MAQRVRRYRCRLNPYQEYPLAPSENAPETLSSSPLPDCNMNTMHDMTTVDMEQLMKDFAAENSTVAAETTDLSMEEEALDSCFSLSDFSDGLISVTDSRLACQEPVWILTPKSFSVSNGMQLFTAERMERVVYKIKWRGGGGLTVRVT</sequence>
<reference evidence="1 2" key="1">
    <citation type="journal article" date="2009" name="PLoS Pathog.">
        <title>Isolation and characterization of adenoviruses persistently shed from the gastrointestinal tract of non-human primates.</title>
        <authorList>
            <person name="Roy S."/>
            <person name="Vandenberghe L.H."/>
            <person name="Kryazhimskiy S."/>
            <person name="Grant R."/>
            <person name="Calcedo R."/>
            <person name="Yuan X."/>
            <person name="Keough M."/>
            <person name="Sandhu A."/>
            <person name="Wang Q."/>
            <person name="Medina-Jaszek C.A."/>
            <person name="Plotkin J.B."/>
            <person name="Wilson J.M."/>
        </authorList>
    </citation>
    <scope>NUCLEOTIDE SEQUENCE [LARGE SCALE GENOMIC DNA]</scope>
    <source>
        <strain evidence="1">ATCC VR-541</strain>
    </source>
</reference>
<proteinExistence type="predicted"/>
<evidence type="ECO:0000313" key="2">
    <source>
        <dbReference type="Proteomes" id="UP000169225"/>
    </source>
</evidence>
<dbReference type="GeneID" id="14697816"/>
<dbReference type="KEGG" id="vg:14697816"/>
<dbReference type="EMBL" id="HQ605912">
    <property type="protein sequence ID" value="AEF59066.1"/>
    <property type="molecule type" value="Genomic_DNA"/>
</dbReference>
<keyword evidence="2" id="KW-1185">Reference proteome</keyword>
<accession>F6KSW1</accession>
<evidence type="ECO:0000313" key="1">
    <source>
        <dbReference type="EMBL" id="AEF59066.1"/>
    </source>
</evidence>
<dbReference type="OrthoDB" id="21762at10239"/>
<protein>
    <submittedName>
        <fullName evidence="1">E4 ORF6/7</fullName>
    </submittedName>
</protein>